<keyword evidence="3" id="KW-1185">Reference proteome</keyword>
<evidence type="ECO:0000313" key="3">
    <source>
        <dbReference type="Proteomes" id="UP000887013"/>
    </source>
</evidence>
<protein>
    <submittedName>
        <fullName evidence="2">Uncharacterized protein</fullName>
    </submittedName>
</protein>
<proteinExistence type="predicted"/>
<evidence type="ECO:0000256" key="1">
    <source>
        <dbReference type="SAM" id="MobiDB-lite"/>
    </source>
</evidence>
<organism evidence="2 3">
    <name type="scientific">Nephila pilipes</name>
    <name type="common">Giant wood spider</name>
    <name type="synonym">Nephila maculata</name>
    <dbReference type="NCBI Taxonomy" id="299642"/>
    <lineage>
        <taxon>Eukaryota</taxon>
        <taxon>Metazoa</taxon>
        <taxon>Ecdysozoa</taxon>
        <taxon>Arthropoda</taxon>
        <taxon>Chelicerata</taxon>
        <taxon>Arachnida</taxon>
        <taxon>Araneae</taxon>
        <taxon>Araneomorphae</taxon>
        <taxon>Entelegynae</taxon>
        <taxon>Araneoidea</taxon>
        <taxon>Nephilidae</taxon>
        <taxon>Nephila</taxon>
    </lineage>
</organism>
<accession>A0A8X6TUA1</accession>
<sequence>MEECNNGINPESSQLNSTPSFIDCSEFPSLDEPVSIPRQLKNDVKHSVLTRGSTVFSKPRQLTPDKLKAAK</sequence>
<comment type="caution">
    <text evidence="2">The sequence shown here is derived from an EMBL/GenBank/DDBJ whole genome shotgun (WGS) entry which is preliminary data.</text>
</comment>
<gene>
    <name evidence="2" type="ORF">NPIL_95951</name>
</gene>
<name>A0A8X6TUA1_NEPPI</name>
<dbReference type="AlphaFoldDB" id="A0A8X6TUA1"/>
<reference evidence="2" key="1">
    <citation type="submission" date="2020-08" db="EMBL/GenBank/DDBJ databases">
        <title>Multicomponent nature underlies the extraordinary mechanical properties of spider dragline silk.</title>
        <authorList>
            <person name="Kono N."/>
            <person name="Nakamura H."/>
            <person name="Mori M."/>
            <person name="Yoshida Y."/>
            <person name="Ohtoshi R."/>
            <person name="Malay A.D."/>
            <person name="Moran D.A.P."/>
            <person name="Tomita M."/>
            <person name="Numata K."/>
            <person name="Arakawa K."/>
        </authorList>
    </citation>
    <scope>NUCLEOTIDE SEQUENCE</scope>
</reference>
<dbReference type="EMBL" id="BMAW01065509">
    <property type="protein sequence ID" value="GFT50771.1"/>
    <property type="molecule type" value="Genomic_DNA"/>
</dbReference>
<feature type="region of interest" description="Disordered" evidence="1">
    <location>
        <begin position="1"/>
        <end position="20"/>
    </location>
</feature>
<dbReference type="Proteomes" id="UP000887013">
    <property type="component" value="Unassembled WGS sequence"/>
</dbReference>
<evidence type="ECO:0000313" key="2">
    <source>
        <dbReference type="EMBL" id="GFT50771.1"/>
    </source>
</evidence>